<comment type="subcellular location">
    <subcellularLocation>
        <location evidence="1">Membrane</location>
        <topology evidence="1">Multi-pass membrane protein</topology>
    </subcellularLocation>
</comment>
<keyword evidence="3 5" id="KW-1133">Transmembrane helix</keyword>
<dbReference type="EMBL" id="VTCY01000006">
    <property type="protein sequence ID" value="KAB0451994.1"/>
    <property type="molecule type" value="Genomic_DNA"/>
</dbReference>
<evidence type="ECO:0000256" key="4">
    <source>
        <dbReference type="ARBA" id="ARBA00023136"/>
    </source>
</evidence>
<dbReference type="AlphaFoldDB" id="A0A643CKS8"/>
<dbReference type="GeneID" id="7398604"/>
<evidence type="ECO:0000256" key="3">
    <source>
        <dbReference type="ARBA" id="ARBA00022989"/>
    </source>
</evidence>
<feature type="domain" description="RDD" evidence="6">
    <location>
        <begin position="7"/>
        <end position="152"/>
    </location>
</feature>
<keyword evidence="2 5" id="KW-0812">Transmembrane</keyword>
<proteinExistence type="predicted"/>
<name>A0A643CKS8_ANAMA</name>
<dbReference type="RefSeq" id="WP_010262934.1">
    <property type="nucleotide sequence ID" value="NZ_CP023730.1"/>
</dbReference>
<evidence type="ECO:0000256" key="5">
    <source>
        <dbReference type="SAM" id="Phobius"/>
    </source>
</evidence>
<evidence type="ECO:0000259" key="6">
    <source>
        <dbReference type="Pfam" id="PF06271"/>
    </source>
</evidence>
<evidence type="ECO:0000256" key="2">
    <source>
        <dbReference type="ARBA" id="ARBA00022692"/>
    </source>
</evidence>
<keyword evidence="4 5" id="KW-0472">Membrane</keyword>
<gene>
    <name evidence="7" type="ORF">FY207_02460</name>
</gene>
<protein>
    <submittedName>
        <fullName evidence="7">RDD family protein</fullName>
    </submittedName>
</protein>
<dbReference type="InterPro" id="IPR010432">
    <property type="entry name" value="RDD"/>
</dbReference>
<dbReference type="GO" id="GO:0016020">
    <property type="term" value="C:membrane"/>
    <property type="evidence" value="ECO:0007669"/>
    <property type="project" value="UniProtKB-SubCell"/>
</dbReference>
<reference evidence="7" key="1">
    <citation type="submission" date="2019-08" db="EMBL/GenBank/DDBJ databases">
        <authorList>
            <person name="Amaro Estrada I."/>
            <person name="Quiroz Castaneda R.E."/>
            <person name="Martinez Ocampo F."/>
            <person name="Rodriguez Camarillo S.D."/>
        </authorList>
    </citation>
    <scope>NUCLEOTIDE SEQUENCE</scope>
    <source>
        <strain evidence="7">MEX-30-184-02</strain>
    </source>
</reference>
<evidence type="ECO:0000256" key="1">
    <source>
        <dbReference type="ARBA" id="ARBA00004141"/>
    </source>
</evidence>
<feature type="transmembrane region" description="Helical" evidence="5">
    <location>
        <begin position="117"/>
        <end position="137"/>
    </location>
</feature>
<comment type="caution">
    <text evidence="7">The sequence shown here is derived from an EMBL/GenBank/DDBJ whole genome shotgun (WGS) entry which is preliminary data.</text>
</comment>
<dbReference type="Pfam" id="PF06271">
    <property type="entry name" value="RDD"/>
    <property type="match status" value="1"/>
</dbReference>
<feature type="transmembrane region" description="Helical" evidence="5">
    <location>
        <begin position="12"/>
        <end position="33"/>
    </location>
</feature>
<organism evidence="7">
    <name type="scientific">Anaplasma marginale</name>
    <dbReference type="NCBI Taxonomy" id="770"/>
    <lineage>
        <taxon>Bacteria</taxon>
        <taxon>Pseudomonadati</taxon>
        <taxon>Pseudomonadota</taxon>
        <taxon>Alphaproteobacteria</taxon>
        <taxon>Rickettsiales</taxon>
        <taxon>Anaplasmataceae</taxon>
        <taxon>Anaplasma</taxon>
    </lineage>
</organism>
<feature type="transmembrane region" description="Helical" evidence="5">
    <location>
        <begin position="39"/>
        <end position="58"/>
    </location>
</feature>
<accession>A0A643CKS8</accession>
<sequence length="169" mass="18814">MKKLELASIPRRILANIIDMALVSCSAHLIHSVTHDHGYALFLVFMVVTCCYHTYLYASPLKASVGQKILGIFTATCDGTVVKTGVIFNRTISQFLCPTVALLLLQSLDVVDAGPAILSVLFLFQAAVLLFWSYWYAIALFSKNRQTLHDTLYNTVVLVKRPKAPRKPK</sequence>
<feature type="transmembrane region" description="Helical" evidence="5">
    <location>
        <begin position="92"/>
        <end position="111"/>
    </location>
</feature>
<evidence type="ECO:0000313" key="7">
    <source>
        <dbReference type="EMBL" id="KAB0451994.1"/>
    </source>
</evidence>
<dbReference type="OMA" id="WYLVACF"/>